<feature type="binding site" evidence="5">
    <location>
        <position position="73"/>
    </location>
    <ligand>
        <name>Zn(2+)</name>
        <dbReference type="ChEBI" id="CHEBI:29105"/>
    </ligand>
</feature>
<comment type="caution">
    <text evidence="6">The sequence shown here is derived from an EMBL/GenBank/DDBJ whole genome shotgun (WGS) entry which is preliminary data.</text>
</comment>
<dbReference type="Pfam" id="PF01155">
    <property type="entry name" value="HypA"/>
    <property type="match status" value="1"/>
</dbReference>
<dbReference type="InterPro" id="IPR020538">
    <property type="entry name" value="Hydgase_Ni_incorp_HypA/HybF_CS"/>
</dbReference>
<evidence type="ECO:0000313" key="6">
    <source>
        <dbReference type="EMBL" id="TGU71297.1"/>
    </source>
</evidence>
<dbReference type="PANTHER" id="PTHR34535:SF3">
    <property type="entry name" value="HYDROGENASE MATURATION FACTOR HYPA"/>
    <property type="match status" value="1"/>
</dbReference>
<gene>
    <name evidence="5 6" type="primary">hypA</name>
    <name evidence="6" type="ORF">E4633_13220</name>
</gene>
<dbReference type="GO" id="GO:0016151">
    <property type="term" value="F:nickel cation binding"/>
    <property type="evidence" value="ECO:0007669"/>
    <property type="project" value="UniProtKB-UniRule"/>
</dbReference>
<evidence type="ECO:0000313" key="7">
    <source>
        <dbReference type="Proteomes" id="UP000306416"/>
    </source>
</evidence>
<reference evidence="6 7" key="1">
    <citation type="submission" date="2019-04" db="EMBL/GenBank/DDBJ databases">
        <title>Geobacter oryzae sp. nov., ferric-reducing bacteria isolated from paddy soil.</title>
        <authorList>
            <person name="Xu Z."/>
            <person name="Masuda Y."/>
            <person name="Itoh H."/>
            <person name="Senoo K."/>
        </authorList>
    </citation>
    <scope>NUCLEOTIDE SEQUENCE [LARGE SCALE GENOMIC DNA]</scope>
    <source>
        <strain evidence="6 7">Red111</strain>
    </source>
</reference>
<dbReference type="PIRSF" id="PIRSF004761">
    <property type="entry name" value="Hydrgn_mat_HypA"/>
    <property type="match status" value="1"/>
</dbReference>
<dbReference type="Proteomes" id="UP000306416">
    <property type="component" value="Unassembled WGS sequence"/>
</dbReference>
<protein>
    <recommendedName>
        <fullName evidence="5">Hydrogenase maturation factor HypA</fullName>
    </recommendedName>
</protein>
<evidence type="ECO:0000256" key="2">
    <source>
        <dbReference type="ARBA" id="ARBA00022596"/>
    </source>
</evidence>
<dbReference type="GO" id="GO:0008270">
    <property type="term" value="F:zinc ion binding"/>
    <property type="evidence" value="ECO:0007669"/>
    <property type="project" value="UniProtKB-UniRule"/>
</dbReference>
<dbReference type="HAMAP" id="MF_00213">
    <property type="entry name" value="HypA_HybF"/>
    <property type="match status" value="1"/>
</dbReference>
<dbReference type="NCBIfam" id="TIGR00100">
    <property type="entry name" value="hypA"/>
    <property type="match status" value="1"/>
</dbReference>
<keyword evidence="3 5" id="KW-0479">Metal-binding</keyword>
<keyword evidence="4 5" id="KW-0862">Zinc</keyword>
<feature type="binding site" evidence="5">
    <location>
        <position position="86"/>
    </location>
    <ligand>
        <name>Zn(2+)</name>
        <dbReference type="ChEBI" id="CHEBI:29105"/>
    </ligand>
</feature>
<dbReference type="RefSeq" id="WP_135870765.1">
    <property type="nucleotide sequence ID" value="NZ_SRSC01000003.1"/>
</dbReference>
<dbReference type="PANTHER" id="PTHR34535">
    <property type="entry name" value="HYDROGENASE MATURATION FACTOR HYPA"/>
    <property type="match status" value="1"/>
</dbReference>
<dbReference type="AlphaFoldDB" id="A0A4S1CD13"/>
<organism evidence="6 7">
    <name type="scientific">Geomonas terrae</name>
    <dbReference type="NCBI Taxonomy" id="2562681"/>
    <lineage>
        <taxon>Bacteria</taxon>
        <taxon>Pseudomonadati</taxon>
        <taxon>Thermodesulfobacteriota</taxon>
        <taxon>Desulfuromonadia</taxon>
        <taxon>Geobacterales</taxon>
        <taxon>Geobacteraceae</taxon>
        <taxon>Geomonas</taxon>
    </lineage>
</organism>
<dbReference type="PROSITE" id="PS01249">
    <property type="entry name" value="HYPA"/>
    <property type="match status" value="1"/>
</dbReference>
<evidence type="ECO:0000256" key="1">
    <source>
        <dbReference type="ARBA" id="ARBA00010748"/>
    </source>
</evidence>
<feature type="binding site" evidence="5">
    <location>
        <position position="2"/>
    </location>
    <ligand>
        <name>Ni(2+)</name>
        <dbReference type="ChEBI" id="CHEBI:49786"/>
    </ligand>
</feature>
<keyword evidence="7" id="KW-1185">Reference proteome</keyword>
<dbReference type="Gene3D" id="3.30.2320.80">
    <property type="match status" value="1"/>
</dbReference>
<comment type="similarity">
    <text evidence="1 5">Belongs to the HypA/HybF family.</text>
</comment>
<sequence length="110" mass="11847">MHEMSITQSMVEICEVHATGRKVVEVVLEIGELSGVVPESVEFCFEACTKGTLLEGAKLSIERVSGRGSCPDCHGEFPMLSLFAPCPDCGAFGLTVVSGEELRVKELELE</sequence>
<keyword evidence="2 5" id="KW-0533">Nickel</keyword>
<evidence type="ECO:0000256" key="5">
    <source>
        <dbReference type="HAMAP-Rule" id="MF_00213"/>
    </source>
</evidence>
<dbReference type="InterPro" id="IPR000688">
    <property type="entry name" value="HypA/HybF"/>
</dbReference>
<evidence type="ECO:0000256" key="4">
    <source>
        <dbReference type="ARBA" id="ARBA00022833"/>
    </source>
</evidence>
<accession>A0A4S1CD13</accession>
<dbReference type="GO" id="GO:0051604">
    <property type="term" value="P:protein maturation"/>
    <property type="evidence" value="ECO:0007669"/>
    <property type="project" value="InterPro"/>
</dbReference>
<proteinExistence type="inferred from homology"/>
<dbReference type="EMBL" id="SRSC01000003">
    <property type="protein sequence ID" value="TGU71297.1"/>
    <property type="molecule type" value="Genomic_DNA"/>
</dbReference>
<feature type="binding site" evidence="5">
    <location>
        <position position="70"/>
    </location>
    <ligand>
        <name>Zn(2+)</name>
        <dbReference type="ChEBI" id="CHEBI:29105"/>
    </ligand>
</feature>
<comment type="function">
    <text evidence="5">Involved in the maturation of [NiFe] hydrogenases. Required for nickel insertion into the metal center of the hydrogenase.</text>
</comment>
<name>A0A4S1CD13_9BACT</name>
<evidence type="ECO:0000256" key="3">
    <source>
        <dbReference type="ARBA" id="ARBA00022723"/>
    </source>
</evidence>
<feature type="binding site" evidence="5">
    <location>
        <position position="89"/>
    </location>
    <ligand>
        <name>Zn(2+)</name>
        <dbReference type="ChEBI" id="CHEBI:29105"/>
    </ligand>
</feature>